<evidence type="ECO:0000256" key="2">
    <source>
        <dbReference type="ARBA" id="ARBA00022450"/>
    </source>
</evidence>
<evidence type="ECO:0000256" key="6">
    <source>
        <dbReference type="ARBA" id="ARBA00029454"/>
    </source>
</evidence>
<keyword evidence="3" id="KW-0597">Phosphoprotein</keyword>
<evidence type="ECO:0000256" key="5">
    <source>
        <dbReference type="ARBA" id="ARBA00022737"/>
    </source>
</evidence>
<feature type="domain" description="Carrier" evidence="7">
    <location>
        <begin position="565"/>
        <end position="641"/>
    </location>
</feature>
<dbReference type="InterPro" id="IPR000873">
    <property type="entry name" value="AMP-dep_synth/lig_dom"/>
</dbReference>
<comment type="pathway">
    <text evidence="1">Secondary metabolite biosynthesis.</text>
</comment>
<dbReference type="InterPro" id="IPR020806">
    <property type="entry name" value="PKS_PP-bd"/>
</dbReference>
<dbReference type="Pfam" id="PF00501">
    <property type="entry name" value="AMP-binding"/>
    <property type="match status" value="4"/>
</dbReference>
<evidence type="ECO:0000259" key="7">
    <source>
        <dbReference type="PROSITE" id="PS50075"/>
    </source>
</evidence>
<dbReference type="SMART" id="SM00823">
    <property type="entry name" value="PKS_PP"/>
    <property type="match status" value="4"/>
</dbReference>
<dbReference type="InterPro" id="IPR001242">
    <property type="entry name" value="Condensation_dom"/>
</dbReference>
<dbReference type="InterPro" id="IPR023213">
    <property type="entry name" value="CAT-like_dom_sf"/>
</dbReference>
<dbReference type="FunFam" id="1.10.1200.10:FF:000005">
    <property type="entry name" value="Nonribosomal peptide synthetase 1"/>
    <property type="match status" value="3"/>
</dbReference>
<evidence type="ECO:0000256" key="1">
    <source>
        <dbReference type="ARBA" id="ARBA00005179"/>
    </source>
</evidence>
<dbReference type="EMBL" id="ML742266">
    <property type="protein sequence ID" value="KAE8146387.1"/>
    <property type="molecule type" value="Genomic_DNA"/>
</dbReference>
<evidence type="ECO:0000313" key="8">
    <source>
        <dbReference type="EMBL" id="KAE8146387.1"/>
    </source>
</evidence>
<reference evidence="8 9" key="1">
    <citation type="submission" date="2019-04" db="EMBL/GenBank/DDBJ databases">
        <title>Friends and foes A comparative genomics study of 23 Aspergillus species from section Flavi.</title>
        <authorList>
            <consortium name="DOE Joint Genome Institute"/>
            <person name="Kjaerbolling I."/>
            <person name="Vesth T."/>
            <person name="Frisvad J.C."/>
            <person name="Nybo J.L."/>
            <person name="Theobald S."/>
            <person name="Kildgaard S."/>
            <person name="Isbrandt T."/>
            <person name="Kuo A."/>
            <person name="Sato A."/>
            <person name="Lyhne E.K."/>
            <person name="Kogle M.E."/>
            <person name="Wiebenga A."/>
            <person name="Kun R.S."/>
            <person name="Lubbers R.J."/>
            <person name="Makela M.R."/>
            <person name="Barry K."/>
            <person name="Chovatia M."/>
            <person name="Clum A."/>
            <person name="Daum C."/>
            <person name="Haridas S."/>
            <person name="He G."/>
            <person name="LaButti K."/>
            <person name="Lipzen A."/>
            <person name="Mondo S."/>
            <person name="Riley R."/>
            <person name="Salamov A."/>
            <person name="Simmons B.A."/>
            <person name="Magnuson J.K."/>
            <person name="Henrissat B."/>
            <person name="Mortensen U.H."/>
            <person name="Larsen T.O."/>
            <person name="Devries R.P."/>
            <person name="Grigoriev I.V."/>
            <person name="Machida M."/>
            <person name="Baker S.E."/>
            <person name="Andersen M.R."/>
        </authorList>
    </citation>
    <scope>NUCLEOTIDE SEQUENCE [LARGE SCALE GENOMIC DNA]</scope>
    <source>
        <strain evidence="8 9">IBT 18842</strain>
    </source>
</reference>
<dbReference type="PANTHER" id="PTHR45527:SF16">
    <property type="entry name" value="NONRIBOSOMAL PEPTIDE SYNTHASE ATNA-RELATED"/>
    <property type="match status" value="1"/>
</dbReference>
<dbReference type="FunFam" id="3.30.559.30:FF:000005">
    <property type="entry name" value="Nonribosomal peptide synthase Pes1"/>
    <property type="match status" value="2"/>
</dbReference>
<feature type="domain" description="Carrier" evidence="7">
    <location>
        <begin position="1647"/>
        <end position="1723"/>
    </location>
</feature>
<dbReference type="SUPFAM" id="SSF47336">
    <property type="entry name" value="ACP-like"/>
    <property type="match status" value="4"/>
</dbReference>
<dbReference type="FunFam" id="3.30.559.30:FF:000003">
    <property type="entry name" value="Nonribosomal peptide synthase SidD"/>
    <property type="match status" value="1"/>
</dbReference>
<organism evidence="8 9">
    <name type="scientific">Aspergillus avenaceus</name>
    <dbReference type="NCBI Taxonomy" id="36643"/>
    <lineage>
        <taxon>Eukaryota</taxon>
        <taxon>Fungi</taxon>
        <taxon>Dikarya</taxon>
        <taxon>Ascomycota</taxon>
        <taxon>Pezizomycotina</taxon>
        <taxon>Eurotiomycetes</taxon>
        <taxon>Eurotiomycetidae</taxon>
        <taxon>Eurotiales</taxon>
        <taxon>Aspergillaceae</taxon>
        <taxon>Aspergillus</taxon>
        <taxon>Aspergillus subgen. Circumdati</taxon>
    </lineage>
</organism>
<dbReference type="SUPFAM" id="SSF52777">
    <property type="entry name" value="CoA-dependent acyltransferases"/>
    <property type="match status" value="10"/>
</dbReference>
<dbReference type="PROSITE" id="PS00012">
    <property type="entry name" value="PHOSPHOPANTETHEINE"/>
    <property type="match status" value="1"/>
</dbReference>
<dbReference type="NCBIfam" id="TIGR01733">
    <property type="entry name" value="AA-adenyl-dom"/>
    <property type="match status" value="3"/>
</dbReference>
<dbReference type="FunFam" id="3.30.559.10:FF:000016">
    <property type="entry name" value="Nonribosomal peptide synthase Pes1"/>
    <property type="match status" value="2"/>
</dbReference>
<dbReference type="Gene3D" id="3.30.559.30">
    <property type="entry name" value="Nonribosomal peptide synthetase, condensation domain"/>
    <property type="match status" value="5"/>
</dbReference>
<dbReference type="Gene3D" id="1.10.1200.10">
    <property type="entry name" value="ACP-like"/>
    <property type="match status" value="4"/>
</dbReference>
<name>A0A5N6TJ90_ASPAV</name>
<comment type="similarity">
    <text evidence="6">Belongs to the NRP synthetase family.</text>
</comment>
<dbReference type="CDD" id="cd19542">
    <property type="entry name" value="CT_NRPS-like"/>
    <property type="match status" value="2"/>
</dbReference>
<dbReference type="GO" id="GO:0031177">
    <property type="term" value="F:phosphopantetheine binding"/>
    <property type="evidence" value="ECO:0007669"/>
    <property type="project" value="InterPro"/>
</dbReference>
<dbReference type="OrthoDB" id="416786at2759"/>
<dbReference type="Gene3D" id="3.30.300.30">
    <property type="match status" value="4"/>
</dbReference>
<dbReference type="InterPro" id="IPR036736">
    <property type="entry name" value="ACP-like_sf"/>
</dbReference>
<dbReference type="InterPro" id="IPR009081">
    <property type="entry name" value="PP-bd_ACP"/>
</dbReference>
<dbReference type="Gene3D" id="3.40.50.12780">
    <property type="entry name" value="N-terminal domain of ligase-like"/>
    <property type="match status" value="4"/>
</dbReference>
<dbReference type="SUPFAM" id="SSF56801">
    <property type="entry name" value="Acetyl-CoA synthetase-like"/>
    <property type="match status" value="4"/>
</dbReference>
<dbReference type="FunFam" id="3.40.50.12780:FF:000014">
    <property type="entry name" value="Nonribosomal peptide synthetase 1"/>
    <property type="match status" value="3"/>
</dbReference>
<dbReference type="Gene3D" id="3.30.559.10">
    <property type="entry name" value="Chloramphenicol acetyltransferase-like domain"/>
    <property type="match status" value="5"/>
</dbReference>
<dbReference type="PROSITE" id="PS50075">
    <property type="entry name" value="CARRIER"/>
    <property type="match status" value="4"/>
</dbReference>
<dbReference type="GO" id="GO:0005737">
    <property type="term" value="C:cytoplasm"/>
    <property type="evidence" value="ECO:0007669"/>
    <property type="project" value="TreeGrafter"/>
</dbReference>
<feature type="domain" description="Carrier" evidence="7">
    <location>
        <begin position="4735"/>
        <end position="4808"/>
    </location>
</feature>
<dbReference type="GO" id="GO:0043041">
    <property type="term" value="P:amino acid activation for nonribosomal peptide biosynthetic process"/>
    <property type="evidence" value="ECO:0007669"/>
    <property type="project" value="TreeGrafter"/>
</dbReference>
<feature type="domain" description="Carrier" evidence="7">
    <location>
        <begin position="3189"/>
        <end position="3265"/>
    </location>
</feature>
<sequence length="4808" mass="534724">MNSSDEEISQSDLLKLWDWNETVPTAAESCVHDLILQQALKQPDAPAVCAWDGNLTYRELDKLSSCLAYYLVGKIEPNSVIPLCFEKSMWTSVAILGVMKAGGASVIMDTTYPETRLRSVVSQIQGGIVLSSVSNQDLAGRLVQFRGTVIVVNDLNIRNMHLSLPTDALPYVQPSDKLYVVFTSGSTGTPKGAIITHSNFSSAIKYQQGVLHFDSTTRAFDFASYAFDVTWSNVLHCLAAGGCLCVPHEDDRRDHIASSIKKLQANYAHLTPTVARSLKPLDIPDLRHLSLIGEPMTQEDVDQWQDHVDLTNTYGPSECTVTSTATSMSFHGLNNPSIGRGIACNTWVADPADHNRLVPIGCAGELLIEGPIVGEGYLSNPQQTMSAFIQDPPWLIRGSSSCPGRRGRVYKTGDLVRYESDGTLAFIGRKDAQVKIRGMRVELGDIESHVKRNLPDSIKVSVVTDFITPSGNPSPILVTFLSIGDQPDVVSQPAWNDPHRLTLGLQEKLTKQLPSYMIPNVYIHIDRIPETKAGKTDRRRLHEMGNSMTLEQITNLNLLRQVRGVPKTKEEKQVRKMWAVALDLEVDSIGLNDSFFHLGGNSISAMRLPGLAREVGLDVSVAQVFQYPILCDLAAKVQSLTTKDRGPVPPFSLLSDADIKSTIVQQVMEQCQVSECDIQDIYPCTALQEGLLSLTTKVPGAYIATFDYQLPVEVDLERLRAAWEATAQSNAILRTRIIQTEAYGSFQVVLDAPILWETLNSIDAYNFKVVKPCTSRMHLGAPLLNITVFKPCDECRPRLLLTLHHAVYDEWSLPLLLERVELAYKDQKLTSRPFNSFVAYCKATTSAASAFWQSEFADLEATVFPPLPLAGYIPSPAKTLHKDIFTQPLIQSKYTLPTKLQLAWATVVSQYTDSSDVIFGMTVNGRGAPVMGVEEMSGPTIATIPVRLRLDKTKRIADMLQVVQHHSLSTMPFEQMGIQNISRLGETAMSACQFQSLLVIQPERKQPGYKLFLDSKTQSDESSFTYALTVICQLSPCQISVKAVFDEQMLDGVRVQRILNQFTHAFEQLSAETGTLGENMNTLNPEDFMQLRQWNASGPKKVHACVHDLIKKRCLEQPNALAVCAWDGTLTYQRLDELSTCLASHLSSYGVGPEVFVPVCFEKSQWTTVAMLGILKAGGAFVLLDPSHPFSRLQTICASIQAKLILSSTSTHELSATLATTVVVVSKDAAFWHYSGSNKSLLVHVQPSHPVYVAFTSGSTGKPKGAVIEHAAYCSSAQGNSAKLNLDQSSRVLQFASYAFGASILETLTTLMVGGCICVPSELDRRNDIARAARELNANWVLFTPSALKLLCPGQVPSLRYLVVGGEPTTKSHMTTWAEKVTLIIAYGPAECAVCCAVQPHTCRTSDPLNIGRLTGSVGWIVDREDHNKLVPIGAVGELLVEGPILARGYLGDSEKTALAFIKNPPWLRDFRKEEENQLRLYKTGDLVQYTADGAIRYIGRKDTQVKLRGQRIELGEVEHHVYESFRQSLDVVAEVVFSTANFQRPPMLVAFVRCDDTSESNDTTETRHNVIFAPPNQRFHSEALAAENRMQDMVPSYMVPAVFIPLRYIPLTGTGKTDRRQLRELVATLSERELESYISSAVAKRQPSTETERMVQQLWAQVLNIEPQHIGVDDNFFRLGGDSISAMHLSSKSRARGFPISVPQIFQHKTVASLALCATTHVASIDWGEQPRVLFGLSPIQQMFFEKEPEGHNHFNQSFFLETTRRVQSGQVLHALVSIVARHSMLRARFSRSHDGNWFQYIISEVEDCFRYRYHQLSSLDKSTGVINQSQESLDIQEGPVFAVDLLDIQDDKQYIFLVAHHLVIDLVSWRIILEDLEEIVTTGTPTSTPLLPFQAWCRLQSEYSQDCLAPHTALPYNLEPSLHEYWDMSAHDNIACNEIEAGFTLNEQVTETLYGAANAAFHTQPVEIFHAALLHSFGNVFHDRKLPTIYSEGHGREPWDPTIDISKTVGWFTTIWPAEILLDKRLDVVEFVRHTKDSRRRVPSNGWAYFTSRYLNTQGIDAFKSQEPPEVLFNYLGLYQQFERPNSLLQAAEAPKGTSDVAADVQRFALIDVLVGVTRGCLQFKFVYNRLMKHQEAMQKWVVQCERSLEEAAQKLVHLQPSYTLCDFPLLPLTYNSLEHLQDRLVQAGIAMANVEEIYPCSPIQLGILLSQVKDPEQYQFRVRWQVRPAGQHSRVDPHRLKDSWHGIVSRHSTLHTEFIESVSESGGIDQVVLKKTDTAVHVLPCTKADPLGCVSEHRNGFKWQRKPLHWLVLCPTSTGDVFCDLEINHAIVDGTSVQQLKNELRLAYNNQLPLGPGPLYRDYIKHLQGLPKMGAEEYWQRYLDNMLPCLFPALNDEILNEQVPGRLQTVQVELEDDLNIHEFCREHGVTLSNVFQVAWGLVLRCYTSSESVCFGYLSSGREVPVPGVQEAIGPFINMLVSRMDLRSTMPIMDTIQANQADYLNSMTHQHCLLADTLHNLEVQQPLFNTAMSLQKLLVQEDPQQPSVTIEDIGGDDPTEYAIVVDISVRSETLRVSLTYWESVLSESQATGVAATFSKVISGIISHPYKEVGELDLLSAYDISQLYEWNAEAPAVAERCVHDIIQEQILKTPDAVAICAWDGELSYRELNDFSSRLASYLVGSKVGVGSVVPLCFEKSMWTPVAMLGVMKAGGASVAIDVTQPEDRLRSIMHQIQPTIILASMAMSDLAGHLEAGFVVTVDRNSLSAMQPKTVDLPTVDPSSMLCMVFSSGSTGMPKGIVLSHTNFNSALRYQKDTLGIRAATRIFDFASYAFDAAWFNFLHSVSSGACLCIPSESARRDDLAACMNQMRVDLALLTPSIARTLDPVTIPSLRTLILGGESYTIEDAALWIPYVDLYNVYGPGECSVVSTAARLKEDIDQHYLKPHAATGPISNRQNIGHAIGCLCWVVDWKDHEKLLPIGAVGELLIEGPIVGLGYLGSSEKTAAAFIEAPAWLRPLRSSNNIKIYKTGDLVQYASDRSLRFVGRKDTQVKLRGQRIEMGDVEHHTRQSFPGAPDVIAEVITPAETGRSQILVAFICGDRQDSGQGTTDMLATPTEDFRAAVLTAKTHLHSILPTYMVPAVFLPLVTVPLTTTGKTDRLRLRGCASALTRVEYESYNIPASARRMPATAAERTLQQLWARVLNMPADTIGADDSFFRLGGDSITAMQLSSLSRSAGFSISVSDVFHVKTISGLAPLLAAENPVLLDSDKQVDIPLSLSPIQSLFFRLAPYGPNHFNQSFLVPITKRIEHDVLIRSINSVVHEHPMLRARFSASDNGGWNQTNSPQIKGSYRYQSHVFATLESARDTMSTSEQSLDIQNGPVFSVDLIDIDRDQQYIFLVAHHLVVDLVSWRIILGDLEDLLQNGQISGTRTLPFQNWCQLQADYALNSLDPTRTLPFTLPHNAIAQDYWGPVSHLNTWDNTLHGGFTVSKEVTANLFGRANDAFQTQPVEIFRAAIWHSFVQTFPDRPSPIIFNEGHGREPWDSAIDLSRTVGWFTTMWPMRIELDGSSYDPLELVRRSKDTCRRIPGNGWAYFTSRLLHPDSQDDFGSYVPVEIMFNYVGLYQQFERDGAILGTPITTDDHNIDVAGNMPRFSLVDISAEVKQDRLQFSFSYNRHMQHQDDICRWILNCKHSLLESADQLMHVGRRYTLCDFPLLSLTYDGLDTLVDKLKTRIPSLDIEDVYPCSPMQRGILISQTKDTQLYQTSFIWKVISSRGSPPVDLDRLQQAWQRVIDRHAILRTSFIDGVSQSTYADQVVQTSALAKVHHVEDESGNPIAAIEAYIKTTVWDARPPHQLLLCSTPTETFCALHIHHALIDAHSMRIIEKDFRLAYDKKLPAGRSPLFSKYISYLQQLSEASSETYWKSYMEDANSCIFPNLSGESLKNKERSLTVTSVDLGFGNQLREFCQHQEVTLPNLFQVAWGLLLRAYTGSGSVCFGYINSGRDVPVPGAHGIVGPFINMLVCRMELASDLSILSLLKTNQNEYLRSLPHQHHSLIEILRLVGNTCEQLFNTVISVQRLRSNDGEETSIQLETVGGHDPTEYDITVTVSIEDERIQIYLNYWTTGLSDRQAEAVINTFKQIVFEIARRPYEPASQLNIISEDDRKQIYMWNREIPASVDWCVHVLIEERCRAQPDASAVCAWDGDFTYKELDQLSSALAVHLRKLGVGPEAFVPLCFEKSRWTIVAMVGVMKAGGAFVQLDMSHPRARLQGICREVSAQLIVTSASQAPMAEQLATQTVIVGHNAGPWSDSTGQSTGVMVNPHNALYAIFTSGSTGTPKGAVITHSAFCTSASNYGNRLALTQESRVLHFVSYGFGVSIADALTTLLFGGCICVPSETARIDDLATSIHRYKVNWAHLTPSVIRSLRPQEVPSLQSLMLTGEPMSRADVKIWATDVQLMNSYGSTECSVFSSIQDNIQSESEAHLIGRGVGCVYWIVDQENHAKLQPFGAVGELLIEGPIVGRGYLNDPGRTAAAFIDPPVWLRQLRGNDIGTDTRSSKQLYKTGDLVQYTPDGSVRYIGRKSSTQQAKLRGHRIDVGKVEYQTRQCFPGARDVIAEVVTLTERQLPTLVAFVWGYGDNSKQHIKANNTHEDILAAPTNNFHTAIPVAEACLRDIVPASMVPSVFLPVVTIPLTASGKTDRNRLRNRAAALSQEEVELYRAPMTVNRKRMPTTAAECTLQRLWARVLGIPAESIGVDDSFFHLGGDSITAMKLAKAARDDGLGVSTADMFRYPTLSDQAARIT</sequence>
<dbReference type="PROSITE" id="PS00455">
    <property type="entry name" value="AMP_BINDING"/>
    <property type="match status" value="3"/>
</dbReference>
<dbReference type="CDD" id="cd19534">
    <property type="entry name" value="E_NRPS"/>
    <property type="match status" value="2"/>
</dbReference>
<dbReference type="Pfam" id="PF00550">
    <property type="entry name" value="PP-binding"/>
    <property type="match status" value="4"/>
</dbReference>
<dbReference type="CDD" id="cd19545">
    <property type="entry name" value="FUM14_C_NRPS-like"/>
    <property type="match status" value="1"/>
</dbReference>
<dbReference type="InterPro" id="IPR045851">
    <property type="entry name" value="AMP-bd_C_sf"/>
</dbReference>
<dbReference type="InterPro" id="IPR042099">
    <property type="entry name" value="ANL_N_sf"/>
</dbReference>
<dbReference type="InterPro" id="IPR006162">
    <property type="entry name" value="Ppantetheine_attach_site"/>
</dbReference>
<evidence type="ECO:0000313" key="9">
    <source>
        <dbReference type="Proteomes" id="UP000325780"/>
    </source>
</evidence>
<dbReference type="GO" id="GO:1904091">
    <property type="term" value="F:non-ribosomal peptide synthetase activity"/>
    <property type="evidence" value="ECO:0007669"/>
    <property type="project" value="UniProtKB-ARBA"/>
</dbReference>
<keyword evidence="5" id="KW-0677">Repeat</keyword>
<proteinExistence type="inferred from homology"/>
<gene>
    <name evidence="8" type="ORF">BDV25DRAFT_143753</name>
</gene>
<evidence type="ECO:0000256" key="4">
    <source>
        <dbReference type="ARBA" id="ARBA00022598"/>
    </source>
</evidence>
<evidence type="ECO:0000256" key="3">
    <source>
        <dbReference type="ARBA" id="ARBA00022553"/>
    </source>
</evidence>
<dbReference type="GO" id="GO:0016874">
    <property type="term" value="F:ligase activity"/>
    <property type="evidence" value="ECO:0007669"/>
    <property type="project" value="UniProtKB-KW"/>
</dbReference>
<accession>A0A5N6TJ90</accession>
<dbReference type="GO" id="GO:0044550">
    <property type="term" value="P:secondary metabolite biosynthetic process"/>
    <property type="evidence" value="ECO:0007669"/>
    <property type="project" value="TreeGrafter"/>
</dbReference>
<dbReference type="CDD" id="cd05918">
    <property type="entry name" value="A_NRPS_SidN3_like"/>
    <property type="match status" value="4"/>
</dbReference>
<dbReference type="FunFam" id="3.30.300.30:FF:000015">
    <property type="entry name" value="Nonribosomal peptide synthase SidD"/>
    <property type="match status" value="4"/>
</dbReference>
<dbReference type="FunFam" id="3.30.559.30:FF:000002">
    <property type="entry name" value="Nonribosomal peptide synthase Pes1"/>
    <property type="match status" value="2"/>
</dbReference>
<dbReference type="InterPro" id="IPR010071">
    <property type="entry name" value="AA_adenyl_dom"/>
</dbReference>
<dbReference type="Proteomes" id="UP000325780">
    <property type="component" value="Unassembled WGS sequence"/>
</dbReference>
<dbReference type="NCBIfam" id="NF003417">
    <property type="entry name" value="PRK04813.1"/>
    <property type="match status" value="4"/>
</dbReference>
<keyword evidence="4" id="KW-0436">Ligase</keyword>
<keyword evidence="9" id="KW-1185">Reference proteome</keyword>
<dbReference type="InterPro" id="IPR020845">
    <property type="entry name" value="AMP-binding_CS"/>
</dbReference>
<dbReference type="Pfam" id="PF00668">
    <property type="entry name" value="Condensation"/>
    <property type="match status" value="5"/>
</dbReference>
<dbReference type="PANTHER" id="PTHR45527">
    <property type="entry name" value="NONRIBOSOMAL PEPTIDE SYNTHETASE"/>
    <property type="match status" value="1"/>
</dbReference>
<keyword evidence="2" id="KW-0596">Phosphopantetheine</keyword>
<protein>
    <recommendedName>
        <fullName evidence="7">Carrier domain-containing protein</fullName>
    </recommendedName>
</protein>